<gene>
    <name evidence="2" type="ORF">GIL414_LOCUS43186</name>
    <name evidence="3" type="ORF">GIL414_LOCUS44042</name>
</gene>
<organism evidence="2 4">
    <name type="scientific">Rotaria magnacalcarata</name>
    <dbReference type="NCBI Taxonomy" id="392030"/>
    <lineage>
        <taxon>Eukaryota</taxon>
        <taxon>Metazoa</taxon>
        <taxon>Spiralia</taxon>
        <taxon>Gnathifera</taxon>
        <taxon>Rotifera</taxon>
        <taxon>Eurotatoria</taxon>
        <taxon>Bdelloidea</taxon>
        <taxon>Philodinida</taxon>
        <taxon>Philodinidae</taxon>
        <taxon>Rotaria</taxon>
    </lineage>
</organism>
<comment type="caution">
    <text evidence="2">The sequence shown here is derived from an EMBL/GenBank/DDBJ whole genome shotgun (WGS) entry which is preliminary data.</text>
</comment>
<dbReference type="AlphaFoldDB" id="A0A8S3AQ50"/>
<feature type="non-terminal residue" evidence="2">
    <location>
        <position position="1"/>
    </location>
</feature>
<evidence type="ECO:0000313" key="3">
    <source>
        <dbReference type="EMBL" id="CAF4725363.1"/>
    </source>
</evidence>
<evidence type="ECO:0000256" key="1">
    <source>
        <dbReference type="SAM" id="MobiDB-lite"/>
    </source>
</evidence>
<evidence type="ECO:0000313" key="2">
    <source>
        <dbReference type="EMBL" id="CAF4704207.1"/>
    </source>
</evidence>
<protein>
    <submittedName>
        <fullName evidence="2">Uncharacterized protein</fullName>
    </submittedName>
</protein>
<reference evidence="2" key="1">
    <citation type="submission" date="2021-02" db="EMBL/GenBank/DDBJ databases">
        <authorList>
            <person name="Nowell W R."/>
        </authorList>
    </citation>
    <scope>NUCLEOTIDE SEQUENCE</scope>
</reference>
<dbReference type="EMBL" id="CAJOBJ010131881">
    <property type="protein sequence ID" value="CAF4725363.1"/>
    <property type="molecule type" value="Genomic_DNA"/>
</dbReference>
<sequence length="58" mass="6477">ERCRAGFILDSRLNQCVRDEQSAPYPVQPSGSSSRGAYYLDQRPYDARGTSPVTIILD</sequence>
<dbReference type="Proteomes" id="UP000681720">
    <property type="component" value="Unassembled WGS sequence"/>
</dbReference>
<feature type="non-terminal residue" evidence="2">
    <location>
        <position position="58"/>
    </location>
</feature>
<dbReference type="EMBL" id="CAJOBJ010126988">
    <property type="protein sequence ID" value="CAF4704207.1"/>
    <property type="molecule type" value="Genomic_DNA"/>
</dbReference>
<evidence type="ECO:0000313" key="4">
    <source>
        <dbReference type="Proteomes" id="UP000681720"/>
    </source>
</evidence>
<proteinExistence type="predicted"/>
<accession>A0A8S3AQ50</accession>
<name>A0A8S3AQ50_9BILA</name>
<feature type="region of interest" description="Disordered" evidence="1">
    <location>
        <begin position="20"/>
        <end position="39"/>
    </location>
</feature>